<protein>
    <recommendedName>
        <fullName evidence="3">DUF3221 domain-containing protein</fullName>
    </recommendedName>
</protein>
<evidence type="ECO:0000313" key="1">
    <source>
        <dbReference type="EMBL" id="GLO65439.1"/>
    </source>
</evidence>
<dbReference type="Proteomes" id="UP001275436">
    <property type="component" value="Unassembled WGS sequence"/>
</dbReference>
<accession>A0ABQ5TF10</accession>
<keyword evidence="2" id="KW-1185">Reference proteome</keyword>
<dbReference type="Pfam" id="PF11518">
    <property type="entry name" value="DUF3221"/>
    <property type="match status" value="1"/>
</dbReference>
<dbReference type="RefSeq" id="WP_017796129.1">
    <property type="nucleotide sequence ID" value="NZ_BSKO01000001.1"/>
</dbReference>
<evidence type="ECO:0000313" key="2">
    <source>
        <dbReference type="Proteomes" id="UP001275436"/>
    </source>
</evidence>
<dbReference type="EMBL" id="BSKO01000001">
    <property type="protein sequence ID" value="GLO65439.1"/>
    <property type="molecule type" value="Genomic_DNA"/>
</dbReference>
<sequence>MNKLVSYRRIIVCLLLIVLISYVFIINLDSKHQVEQVDDAYSFTAQGYVVSKRLTNKIWIADEPTSFINRVTGHLFSKHNGLIIVSEHQDVKGNNLFHNVKVNQKVRIYSDKLMESLPARTNAYYVEVIEE</sequence>
<reference evidence="1 2" key="1">
    <citation type="submission" date="2023-02" db="EMBL/GenBank/DDBJ databases">
        <title>Oceanobacillus kimchii IFOP_LL358 isolated form Alexandrium catenella lab strain.</title>
        <authorList>
            <person name="Gajardo G."/>
            <person name="Ueki S."/>
            <person name="Maruyama F."/>
        </authorList>
    </citation>
    <scope>NUCLEOTIDE SEQUENCE [LARGE SCALE GENOMIC DNA]</scope>
    <source>
        <strain evidence="1 2">IFOP_LL358</strain>
    </source>
</reference>
<comment type="caution">
    <text evidence="1">The sequence shown here is derived from an EMBL/GenBank/DDBJ whole genome shotgun (WGS) entry which is preliminary data.</text>
</comment>
<proteinExistence type="predicted"/>
<gene>
    <name evidence="1" type="ORF">MACH08_12230</name>
</gene>
<name>A0ABQ5TF10_9BACI</name>
<evidence type="ECO:0008006" key="3">
    <source>
        <dbReference type="Google" id="ProtNLM"/>
    </source>
</evidence>
<dbReference type="InterPro" id="IPR021598">
    <property type="entry name" value="DUF3221"/>
</dbReference>
<organism evidence="1 2">
    <name type="scientific">Oceanobacillus kimchii</name>
    <dbReference type="NCBI Taxonomy" id="746691"/>
    <lineage>
        <taxon>Bacteria</taxon>
        <taxon>Bacillati</taxon>
        <taxon>Bacillota</taxon>
        <taxon>Bacilli</taxon>
        <taxon>Bacillales</taxon>
        <taxon>Bacillaceae</taxon>
        <taxon>Oceanobacillus</taxon>
    </lineage>
</organism>